<dbReference type="RefSeq" id="WP_118155775.1">
    <property type="nucleotide sequence ID" value="NZ_QWEY01000014.1"/>
</dbReference>
<dbReference type="CDD" id="cd07067">
    <property type="entry name" value="HP_PGM_like"/>
    <property type="match status" value="1"/>
</dbReference>
<dbReference type="PANTHER" id="PTHR48100:SF1">
    <property type="entry name" value="HISTIDINE PHOSPHATASE FAMILY PROTEIN-RELATED"/>
    <property type="match status" value="1"/>
</dbReference>
<accession>A0A411YXQ6</accession>
<dbReference type="Proteomes" id="UP000284547">
    <property type="component" value="Unassembled WGS sequence"/>
</dbReference>
<evidence type="ECO:0000313" key="1">
    <source>
        <dbReference type="EMBL" id="RGP35568.1"/>
    </source>
</evidence>
<proteinExistence type="predicted"/>
<dbReference type="InterPro" id="IPR013078">
    <property type="entry name" value="His_Pase_superF_clade-1"/>
</dbReference>
<evidence type="ECO:0000313" key="2">
    <source>
        <dbReference type="Proteomes" id="UP000284547"/>
    </source>
</evidence>
<dbReference type="AlphaFoldDB" id="A0A411YXQ6"/>
<keyword evidence="2" id="KW-1185">Reference proteome</keyword>
<gene>
    <name evidence="1" type="ORF">D1012_19375</name>
</gene>
<dbReference type="InterPro" id="IPR050275">
    <property type="entry name" value="PGM_Phosphatase"/>
</dbReference>
<dbReference type="InterPro" id="IPR029033">
    <property type="entry name" value="His_PPase_superfam"/>
</dbReference>
<dbReference type="EMBL" id="QWEY01000014">
    <property type="protein sequence ID" value="RGP35568.1"/>
    <property type="molecule type" value="Genomic_DNA"/>
</dbReference>
<dbReference type="GO" id="GO:0005737">
    <property type="term" value="C:cytoplasm"/>
    <property type="evidence" value="ECO:0007669"/>
    <property type="project" value="TreeGrafter"/>
</dbReference>
<reference evidence="1 2" key="1">
    <citation type="submission" date="2018-08" db="EMBL/GenBank/DDBJ databases">
        <title>Flavobacterium tibetense sp. nov., isolated from a wetland YonghuCo on Tibetan Plateau.</title>
        <authorList>
            <person name="Phurbu D."/>
            <person name="Lu H."/>
            <person name="Xing P."/>
        </authorList>
    </citation>
    <scope>NUCLEOTIDE SEQUENCE [LARGE SCALE GENOMIC DNA]</scope>
    <source>
        <strain evidence="1 2">DJC</strain>
    </source>
</reference>
<dbReference type="GO" id="GO:0016791">
    <property type="term" value="F:phosphatase activity"/>
    <property type="evidence" value="ECO:0007669"/>
    <property type="project" value="TreeGrafter"/>
</dbReference>
<comment type="caution">
    <text evidence="1">The sequence shown here is derived from an EMBL/GenBank/DDBJ whole genome shotgun (WGS) entry which is preliminary data.</text>
</comment>
<dbReference type="Gene3D" id="3.40.50.1240">
    <property type="entry name" value="Phosphoglycerate mutase-like"/>
    <property type="match status" value="1"/>
</dbReference>
<organism evidence="1 2">
    <name type="scientific">Pseudotabrizicola alkalilacus</name>
    <dbReference type="NCBI Taxonomy" id="2305252"/>
    <lineage>
        <taxon>Bacteria</taxon>
        <taxon>Pseudomonadati</taxon>
        <taxon>Pseudomonadota</taxon>
        <taxon>Alphaproteobacteria</taxon>
        <taxon>Rhodobacterales</taxon>
        <taxon>Paracoccaceae</taxon>
        <taxon>Pseudotabrizicola</taxon>
    </lineage>
</organism>
<dbReference type="OrthoDB" id="9781415at2"/>
<dbReference type="PANTHER" id="PTHR48100">
    <property type="entry name" value="BROAD-SPECIFICITY PHOSPHATASE YOR283W-RELATED"/>
    <property type="match status" value="1"/>
</dbReference>
<dbReference type="SMART" id="SM00855">
    <property type="entry name" value="PGAM"/>
    <property type="match status" value="1"/>
</dbReference>
<dbReference type="SUPFAM" id="SSF53254">
    <property type="entry name" value="Phosphoglycerate mutase-like"/>
    <property type="match status" value="1"/>
</dbReference>
<name>A0A411YXQ6_9RHOB</name>
<dbReference type="Pfam" id="PF00300">
    <property type="entry name" value="His_Phos_1"/>
    <property type="match status" value="1"/>
</dbReference>
<protein>
    <submittedName>
        <fullName evidence="1">Histidine phosphatase family protein</fullName>
    </submittedName>
</protein>
<sequence length="181" mass="19502">MASLVFIRHFRTPWNAEGRLQGRRDLAVDDPLGPEDLAALSRNRTILAGMSFGAVWSSPLMRARQTAELHGFAKVDLQDDLAELAFGDWEGRTWADLHAAHPGKWDSAPQDLPLGEEFSGFAARVHTVLTRARAMDGPPVLAFGHGAWANCAQALCGGHAAIAMPAFATANGALLHLNLPF</sequence>